<feature type="domain" description="NmrA-like" evidence="3">
    <location>
        <begin position="4"/>
        <end position="305"/>
    </location>
</feature>
<dbReference type="GO" id="GO:0005634">
    <property type="term" value="C:nucleus"/>
    <property type="evidence" value="ECO:0007669"/>
    <property type="project" value="TreeGrafter"/>
</dbReference>
<comment type="caution">
    <text evidence="4">The sequence shown here is derived from an EMBL/GenBank/DDBJ whole genome shotgun (WGS) entry which is preliminary data.</text>
</comment>
<proteinExistence type="inferred from homology"/>
<comment type="similarity">
    <text evidence="1">Belongs to the NmrA-type oxidoreductase family.</text>
</comment>
<organism evidence="4 5">
    <name type="scientific">Rhizodiscina lignyota</name>
    <dbReference type="NCBI Taxonomy" id="1504668"/>
    <lineage>
        <taxon>Eukaryota</taxon>
        <taxon>Fungi</taxon>
        <taxon>Dikarya</taxon>
        <taxon>Ascomycota</taxon>
        <taxon>Pezizomycotina</taxon>
        <taxon>Dothideomycetes</taxon>
        <taxon>Pleosporomycetidae</taxon>
        <taxon>Aulographales</taxon>
        <taxon>Rhizodiscinaceae</taxon>
        <taxon>Rhizodiscina</taxon>
    </lineage>
</organism>
<dbReference type="Gene3D" id="3.90.25.10">
    <property type="entry name" value="UDP-galactose 4-epimerase, domain 1"/>
    <property type="match status" value="1"/>
</dbReference>
<dbReference type="SUPFAM" id="SSF51735">
    <property type="entry name" value="NAD(P)-binding Rossmann-fold domains"/>
    <property type="match status" value="1"/>
</dbReference>
<dbReference type="InterPro" id="IPR036291">
    <property type="entry name" value="NAD(P)-bd_dom_sf"/>
</dbReference>
<dbReference type="OrthoDB" id="3358371at2759"/>
<reference evidence="4" key="1">
    <citation type="journal article" date="2020" name="Stud. Mycol.">
        <title>101 Dothideomycetes genomes: a test case for predicting lifestyles and emergence of pathogens.</title>
        <authorList>
            <person name="Haridas S."/>
            <person name="Albert R."/>
            <person name="Binder M."/>
            <person name="Bloem J."/>
            <person name="Labutti K."/>
            <person name="Salamov A."/>
            <person name="Andreopoulos B."/>
            <person name="Baker S."/>
            <person name="Barry K."/>
            <person name="Bills G."/>
            <person name="Bluhm B."/>
            <person name="Cannon C."/>
            <person name="Castanera R."/>
            <person name="Culley D."/>
            <person name="Daum C."/>
            <person name="Ezra D."/>
            <person name="Gonzalez J."/>
            <person name="Henrissat B."/>
            <person name="Kuo A."/>
            <person name="Liang C."/>
            <person name="Lipzen A."/>
            <person name="Lutzoni F."/>
            <person name="Magnuson J."/>
            <person name="Mondo S."/>
            <person name="Nolan M."/>
            <person name="Ohm R."/>
            <person name="Pangilinan J."/>
            <person name="Park H.-J."/>
            <person name="Ramirez L."/>
            <person name="Alfaro M."/>
            <person name="Sun H."/>
            <person name="Tritt A."/>
            <person name="Yoshinaga Y."/>
            <person name="Zwiers L.-H."/>
            <person name="Turgeon B."/>
            <person name="Goodwin S."/>
            <person name="Spatafora J."/>
            <person name="Crous P."/>
            <person name="Grigoriev I."/>
        </authorList>
    </citation>
    <scope>NUCLEOTIDE SEQUENCE</scope>
    <source>
        <strain evidence="4">CBS 133067</strain>
    </source>
</reference>
<gene>
    <name evidence="4" type="ORF">NA57DRAFT_36212</name>
</gene>
<evidence type="ECO:0000313" key="5">
    <source>
        <dbReference type="Proteomes" id="UP000799772"/>
    </source>
</evidence>
<dbReference type="Proteomes" id="UP000799772">
    <property type="component" value="Unassembled WGS sequence"/>
</dbReference>
<evidence type="ECO:0000256" key="2">
    <source>
        <dbReference type="ARBA" id="ARBA00022857"/>
    </source>
</evidence>
<dbReference type="PANTHER" id="PTHR42748:SF26">
    <property type="entry name" value="NMRA-LIKE DOMAIN-CONTAINING PROTEIN"/>
    <property type="match status" value="1"/>
</dbReference>
<dbReference type="Pfam" id="PF05368">
    <property type="entry name" value="NmrA"/>
    <property type="match status" value="1"/>
</dbReference>
<keyword evidence="5" id="KW-1185">Reference proteome</keyword>
<sequence>MAPKLIVIVGITGNQGASVADAFVDDPEWKIRGISRDPEKASSKVWSDKGVEMVAADLNDVESLKVAFKGANVIYGITDFWAAASDPAIYARAEQEGVLVNKLLYETEMQLGRNVVDAAASTVDTLDLFVWSTLSQTSKWSNGTITDNFHFEAKQGGMQQLQKYPELLKNTSFMMVGMFMTNWKTGEFMQPHKKDDGTWYFRLPMRPESKLPFVNPRWDVGGCVKALTQVPPGKTLLGVAEWATGKDYAEEWGKANGVTCTYEQGTYEEVDAAMPGGIGHELAEMFRFFDTFGYTGGDPDVIEPKDLPVKVHTTPLAEYMEREDWSQFL</sequence>
<protein>
    <submittedName>
        <fullName evidence="4">NAD(P)-binding protein</fullName>
    </submittedName>
</protein>
<dbReference type="Gene3D" id="3.40.50.720">
    <property type="entry name" value="NAD(P)-binding Rossmann-like Domain"/>
    <property type="match status" value="1"/>
</dbReference>
<dbReference type="InterPro" id="IPR051164">
    <property type="entry name" value="NmrA-like_oxidored"/>
</dbReference>
<evidence type="ECO:0000256" key="1">
    <source>
        <dbReference type="ARBA" id="ARBA00006328"/>
    </source>
</evidence>
<dbReference type="PANTHER" id="PTHR42748">
    <property type="entry name" value="NITROGEN METABOLITE REPRESSION PROTEIN NMRA FAMILY MEMBER"/>
    <property type="match status" value="1"/>
</dbReference>
<dbReference type="InterPro" id="IPR008030">
    <property type="entry name" value="NmrA-like"/>
</dbReference>
<accession>A0A9P4IIU5</accession>
<keyword evidence="2" id="KW-0521">NADP</keyword>
<dbReference type="AlphaFoldDB" id="A0A9P4IIU5"/>
<evidence type="ECO:0000259" key="3">
    <source>
        <dbReference type="Pfam" id="PF05368"/>
    </source>
</evidence>
<evidence type="ECO:0000313" key="4">
    <source>
        <dbReference type="EMBL" id="KAF2100773.1"/>
    </source>
</evidence>
<name>A0A9P4IIU5_9PEZI</name>
<dbReference type="EMBL" id="ML978124">
    <property type="protein sequence ID" value="KAF2100773.1"/>
    <property type="molecule type" value="Genomic_DNA"/>
</dbReference>